<sequence>MSDASSQGTLYKQIDTCPDGDLDVVVREYERHNEYPIQGVTFKTQRKVVISSSEDNVKAVEIWLRCFHETLQESLGSETISVAEIWHIIMAGDKYGFELPRLYDWLVAWFAKNTPDAPKSLTFNFAPSMLFPCYAFNYAEGFQIVTRRLAYHGVKFVHEVNPTSIYQMHMPQRIIQQINAAKGRLRNIFLRELNKGMLHLLDAARCNCKEMTFYNFHKELRRIKVYPPEEHMASSSIDGLLQRLKSFDSSRMTQSKDKASLCQFCAKDWKETVCDVIPTVGKYFDGQCLDCLENSKNTDQEYWSLHLDSGRYDEECRITHGEPAHYFSFMGRREKRGLIADA</sequence>
<proteinExistence type="predicted"/>
<dbReference type="GeneID" id="36562467"/>
<dbReference type="VEuPathDB" id="FungiDB:P170DRAFT_510254"/>
<dbReference type="EMBL" id="MSFO01000004">
    <property type="protein sequence ID" value="PLB49793.1"/>
    <property type="molecule type" value="Genomic_DNA"/>
</dbReference>
<dbReference type="RefSeq" id="XP_024705095.1">
    <property type="nucleotide sequence ID" value="XM_024854761.1"/>
</dbReference>
<keyword evidence="2" id="KW-1185">Reference proteome</keyword>
<dbReference type="OrthoDB" id="268428at2759"/>
<evidence type="ECO:0000313" key="2">
    <source>
        <dbReference type="Proteomes" id="UP000234275"/>
    </source>
</evidence>
<comment type="caution">
    <text evidence="1">The sequence shown here is derived from an EMBL/GenBank/DDBJ whole genome shotgun (WGS) entry which is preliminary data.</text>
</comment>
<organism evidence="1 2">
    <name type="scientific">Aspergillus steynii IBT 23096</name>
    <dbReference type="NCBI Taxonomy" id="1392250"/>
    <lineage>
        <taxon>Eukaryota</taxon>
        <taxon>Fungi</taxon>
        <taxon>Dikarya</taxon>
        <taxon>Ascomycota</taxon>
        <taxon>Pezizomycotina</taxon>
        <taxon>Eurotiomycetes</taxon>
        <taxon>Eurotiomycetidae</taxon>
        <taxon>Eurotiales</taxon>
        <taxon>Aspergillaceae</taxon>
        <taxon>Aspergillus</taxon>
        <taxon>Aspergillus subgen. Circumdati</taxon>
    </lineage>
</organism>
<gene>
    <name evidence="1" type="ORF">P170DRAFT_510254</name>
</gene>
<name>A0A2I2GAA2_9EURO</name>
<evidence type="ECO:0000313" key="1">
    <source>
        <dbReference type="EMBL" id="PLB49793.1"/>
    </source>
</evidence>
<dbReference type="Proteomes" id="UP000234275">
    <property type="component" value="Unassembled WGS sequence"/>
</dbReference>
<reference evidence="1 2" key="1">
    <citation type="submission" date="2016-12" db="EMBL/GenBank/DDBJ databases">
        <title>The genomes of Aspergillus section Nigri reveals drivers in fungal speciation.</title>
        <authorList>
            <consortium name="DOE Joint Genome Institute"/>
            <person name="Vesth T.C."/>
            <person name="Nybo J."/>
            <person name="Theobald S."/>
            <person name="Brandl J."/>
            <person name="Frisvad J.C."/>
            <person name="Nielsen K.F."/>
            <person name="Lyhne E.K."/>
            <person name="Kogle M.E."/>
            <person name="Kuo A."/>
            <person name="Riley R."/>
            <person name="Clum A."/>
            <person name="Nolan M."/>
            <person name="Lipzen A."/>
            <person name="Salamov A."/>
            <person name="Henrissat B."/>
            <person name="Wiebenga A."/>
            <person name="De Vries R.P."/>
            <person name="Grigoriev I.V."/>
            <person name="Mortensen U.H."/>
            <person name="Andersen M.R."/>
            <person name="Baker S.E."/>
        </authorList>
    </citation>
    <scope>NUCLEOTIDE SEQUENCE [LARGE SCALE GENOMIC DNA]</scope>
    <source>
        <strain evidence="1 2">IBT 23096</strain>
    </source>
</reference>
<protein>
    <submittedName>
        <fullName evidence="1">Uncharacterized protein</fullName>
    </submittedName>
</protein>
<accession>A0A2I2GAA2</accession>
<dbReference type="STRING" id="1392250.A0A2I2GAA2"/>
<dbReference type="AlphaFoldDB" id="A0A2I2GAA2"/>